<sequence length="139" mass="16103">MSTLSQKRMLSSFIDYNEKIDEDKLSEAFEWTCRTYQETFGEIYSGYKSWYCEIVRIMALPFTKMFGLGREEKLLETWHASSQVRNVPIAPAAKSAHVSSHPAVHTHYTTARKAANRPLRLGYRNRLEEMHSKARKGAQ</sequence>
<organism evidence="1 2">
    <name type="scientific">Colletotrichum sidae</name>
    <dbReference type="NCBI Taxonomy" id="1347389"/>
    <lineage>
        <taxon>Eukaryota</taxon>
        <taxon>Fungi</taxon>
        <taxon>Dikarya</taxon>
        <taxon>Ascomycota</taxon>
        <taxon>Pezizomycotina</taxon>
        <taxon>Sordariomycetes</taxon>
        <taxon>Hypocreomycetidae</taxon>
        <taxon>Glomerellales</taxon>
        <taxon>Glomerellaceae</taxon>
        <taxon>Colletotrichum</taxon>
        <taxon>Colletotrichum orbiculare species complex</taxon>
    </lineage>
</organism>
<reference evidence="1 2" key="1">
    <citation type="submission" date="2018-11" db="EMBL/GenBank/DDBJ databases">
        <title>Genome sequence and assembly of Colletotrichum sidae.</title>
        <authorList>
            <person name="Gan P."/>
            <person name="Shirasu K."/>
        </authorList>
    </citation>
    <scope>NUCLEOTIDE SEQUENCE [LARGE SCALE GENOMIC DNA]</scope>
    <source>
        <strain evidence="1 2">CBS 518.97</strain>
    </source>
</reference>
<accession>A0A4R8T710</accession>
<evidence type="ECO:0000313" key="1">
    <source>
        <dbReference type="EMBL" id="TEA12807.1"/>
    </source>
</evidence>
<gene>
    <name evidence="1" type="ORF">C8034_v005481</name>
</gene>
<dbReference type="AlphaFoldDB" id="A0A4R8T710"/>
<comment type="caution">
    <text evidence="1">The sequence shown here is derived from an EMBL/GenBank/DDBJ whole genome shotgun (WGS) entry which is preliminary data.</text>
</comment>
<proteinExistence type="predicted"/>
<keyword evidence="2" id="KW-1185">Reference proteome</keyword>
<dbReference type="Proteomes" id="UP000295604">
    <property type="component" value="Unassembled WGS sequence"/>
</dbReference>
<name>A0A4R8T710_9PEZI</name>
<dbReference type="EMBL" id="QAPF01000233">
    <property type="protein sequence ID" value="TEA12807.1"/>
    <property type="molecule type" value="Genomic_DNA"/>
</dbReference>
<evidence type="ECO:0000313" key="2">
    <source>
        <dbReference type="Proteomes" id="UP000295604"/>
    </source>
</evidence>
<protein>
    <submittedName>
        <fullName evidence="1">Uncharacterized protein</fullName>
    </submittedName>
</protein>